<name>A0A6J6DIE0_9ZZZZ</name>
<dbReference type="Pfam" id="PF13400">
    <property type="entry name" value="Tad"/>
    <property type="match status" value="1"/>
</dbReference>
<dbReference type="InterPro" id="IPR021202">
    <property type="entry name" value="Rv3654c-like"/>
</dbReference>
<proteinExistence type="predicted"/>
<dbReference type="InterPro" id="IPR028087">
    <property type="entry name" value="Tad_N"/>
</dbReference>
<gene>
    <name evidence="2" type="ORF">UFOPK1684_00218</name>
</gene>
<feature type="domain" description="Putative Flp pilus-assembly TadG-like N-terminal" evidence="1">
    <location>
        <begin position="5"/>
        <end position="51"/>
    </location>
</feature>
<organism evidence="2">
    <name type="scientific">freshwater metagenome</name>
    <dbReference type="NCBI Taxonomy" id="449393"/>
    <lineage>
        <taxon>unclassified sequences</taxon>
        <taxon>metagenomes</taxon>
        <taxon>ecological metagenomes</taxon>
    </lineage>
</organism>
<dbReference type="NCBIfam" id="TIGR03816">
    <property type="entry name" value="tadE_like_DECH"/>
    <property type="match status" value="1"/>
</dbReference>
<evidence type="ECO:0000313" key="2">
    <source>
        <dbReference type="EMBL" id="CAB4562825.1"/>
    </source>
</evidence>
<protein>
    <submittedName>
        <fullName evidence="2">Unannotated protein</fullName>
    </submittedName>
</protein>
<evidence type="ECO:0000259" key="1">
    <source>
        <dbReference type="Pfam" id="PF13400"/>
    </source>
</evidence>
<accession>A0A6J6DIE0</accession>
<dbReference type="EMBL" id="CAEZTM010000005">
    <property type="protein sequence ID" value="CAB4562825.1"/>
    <property type="molecule type" value="Genomic_DNA"/>
</dbReference>
<reference evidence="2" key="1">
    <citation type="submission" date="2020-05" db="EMBL/GenBank/DDBJ databases">
        <authorList>
            <person name="Chiriac C."/>
            <person name="Salcher M."/>
            <person name="Ghai R."/>
            <person name="Kavagutti S V."/>
        </authorList>
    </citation>
    <scope>NUCLEOTIDE SEQUENCE</scope>
</reference>
<sequence length="113" mass="11716">MNDRGSASVVGLGWIALLVLGAGVFSEVAAHVLTAHRLQGAVDRAALAAADVLIGVVSGLPCDSARQILRHEQFSLDSCELEESRARVSGTVDRRGIRHSAHAHAGVANGGQK</sequence>
<dbReference type="AlphaFoldDB" id="A0A6J6DIE0"/>